<keyword evidence="3" id="KW-0410">Iron transport</keyword>
<comment type="caution">
    <text evidence="12">The sequence shown here is derived from an EMBL/GenBank/DDBJ whole genome shotgun (WGS) entry which is preliminary data.</text>
</comment>
<dbReference type="GO" id="GO:0005524">
    <property type="term" value="F:ATP binding"/>
    <property type="evidence" value="ECO:0007669"/>
    <property type="project" value="UniProtKB-KW"/>
</dbReference>
<evidence type="ECO:0000256" key="1">
    <source>
        <dbReference type="ARBA" id="ARBA00022448"/>
    </source>
</evidence>
<dbReference type="PANTHER" id="PTHR42781">
    <property type="entry name" value="SPERMIDINE/PUTRESCINE IMPORT ATP-BINDING PROTEIN POTA"/>
    <property type="match status" value="1"/>
</dbReference>
<keyword evidence="6 12" id="KW-0067">ATP-binding</keyword>
<dbReference type="Gene3D" id="3.40.50.300">
    <property type="entry name" value="P-loop containing nucleotide triphosphate hydrolases"/>
    <property type="match status" value="1"/>
</dbReference>
<keyword evidence="5" id="KW-0547">Nucleotide-binding</keyword>
<dbReference type="GO" id="GO:0043190">
    <property type="term" value="C:ATP-binding cassette (ABC) transporter complex"/>
    <property type="evidence" value="ECO:0007669"/>
    <property type="project" value="InterPro"/>
</dbReference>
<keyword evidence="4" id="KW-0997">Cell inner membrane</keyword>
<dbReference type="InterPro" id="IPR015853">
    <property type="entry name" value="ABC_transpr_FbpC"/>
</dbReference>
<dbReference type="AlphaFoldDB" id="A0A4V3UUL7"/>
<dbReference type="RefSeq" id="WP_205984939.1">
    <property type="nucleotide sequence ID" value="NZ_JBHLWF010000005.1"/>
</dbReference>
<keyword evidence="1" id="KW-0813">Transport</keyword>
<dbReference type="Pfam" id="PF08402">
    <property type="entry name" value="TOBE_2"/>
    <property type="match status" value="1"/>
</dbReference>
<evidence type="ECO:0000313" key="13">
    <source>
        <dbReference type="Proteomes" id="UP000294599"/>
    </source>
</evidence>
<dbReference type="PROSITE" id="PS50893">
    <property type="entry name" value="ABC_TRANSPORTER_2"/>
    <property type="match status" value="1"/>
</dbReference>
<dbReference type="Pfam" id="PF00005">
    <property type="entry name" value="ABC_tran"/>
    <property type="match status" value="1"/>
</dbReference>
<sequence>MSTPALELTALHLGYVVRGELRTVVRDLSLALAPGEIGCLLGASGCGKSTVLRAVAGFEPVRGGTIRVQGECLVSPGKSIPPERRRIGLMFQDYALFPHLDVSANVAFGLRDLAKEQRRQRVARMLELVGLPTSGSAYPHELSGGQQQRIALARALAPSPRLLLLDEPFSNLDAGTREHLAGEVRALLRETGTTALMVTHDQGEAFAMADSVGVMVDGRIRQWDRAEVLYRRPADRAVAAFVGRGSVLPAAALKLDGDGFVLLRPEQVVVDPSGPIPATVVMSRFVGPGHVCRLRLDGGELVDADLPAGPVPGPDARIAFRLADAGPVRLP</sequence>
<dbReference type="InterPro" id="IPR027417">
    <property type="entry name" value="P-loop_NTPase"/>
</dbReference>
<dbReference type="CDD" id="cd03259">
    <property type="entry name" value="ABC_Carb_Solutes_like"/>
    <property type="match status" value="1"/>
</dbReference>
<evidence type="ECO:0000256" key="7">
    <source>
        <dbReference type="ARBA" id="ARBA00022967"/>
    </source>
</evidence>
<evidence type="ECO:0000256" key="8">
    <source>
        <dbReference type="ARBA" id="ARBA00023004"/>
    </source>
</evidence>
<evidence type="ECO:0000256" key="6">
    <source>
        <dbReference type="ARBA" id="ARBA00022840"/>
    </source>
</evidence>
<name>A0A4V3UUL7_9GAMM</name>
<keyword evidence="9" id="KW-0406">Ion transport</keyword>
<evidence type="ECO:0000256" key="4">
    <source>
        <dbReference type="ARBA" id="ARBA00022519"/>
    </source>
</evidence>
<keyword evidence="10" id="KW-0472">Membrane</keyword>
<dbReference type="InterPro" id="IPR003439">
    <property type="entry name" value="ABC_transporter-like_ATP-bd"/>
</dbReference>
<dbReference type="SUPFAM" id="SSF50331">
    <property type="entry name" value="MOP-like"/>
    <property type="match status" value="1"/>
</dbReference>
<dbReference type="InterPro" id="IPR017871">
    <property type="entry name" value="ABC_transporter-like_CS"/>
</dbReference>
<evidence type="ECO:0000256" key="3">
    <source>
        <dbReference type="ARBA" id="ARBA00022496"/>
    </source>
</evidence>
<feature type="domain" description="ABC transporter" evidence="11">
    <location>
        <begin position="8"/>
        <end position="242"/>
    </location>
</feature>
<dbReference type="Proteomes" id="UP000294599">
    <property type="component" value="Unassembled WGS sequence"/>
</dbReference>
<dbReference type="InterPro" id="IPR003593">
    <property type="entry name" value="AAA+_ATPase"/>
</dbReference>
<dbReference type="EMBL" id="SMAF01000001">
    <property type="protein sequence ID" value="TCT01269.1"/>
    <property type="molecule type" value="Genomic_DNA"/>
</dbReference>
<accession>A0A4V3UUL7</accession>
<dbReference type="SMART" id="SM00382">
    <property type="entry name" value="AAA"/>
    <property type="match status" value="1"/>
</dbReference>
<dbReference type="InterPro" id="IPR008995">
    <property type="entry name" value="Mo/tungstate-bd_C_term_dom"/>
</dbReference>
<organism evidence="12 13">
    <name type="scientific">Pseudofulvimonas gallinarii</name>
    <dbReference type="NCBI Taxonomy" id="634155"/>
    <lineage>
        <taxon>Bacteria</taxon>
        <taxon>Pseudomonadati</taxon>
        <taxon>Pseudomonadota</taxon>
        <taxon>Gammaproteobacteria</taxon>
        <taxon>Lysobacterales</taxon>
        <taxon>Rhodanobacteraceae</taxon>
        <taxon>Pseudofulvimonas</taxon>
    </lineage>
</organism>
<dbReference type="GO" id="GO:0016887">
    <property type="term" value="F:ATP hydrolysis activity"/>
    <property type="evidence" value="ECO:0007669"/>
    <property type="project" value="InterPro"/>
</dbReference>
<dbReference type="PANTHER" id="PTHR42781:SF5">
    <property type="entry name" value="PUTRESCINE TRANSPORT ATP-BINDING PROTEIN POTG"/>
    <property type="match status" value="1"/>
</dbReference>
<evidence type="ECO:0000256" key="5">
    <source>
        <dbReference type="ARBA" id="ARBA00022741"/>
    </source>
</evidence>
<evidence type="ECO:0000313" key="12">
    <source>
        <dbReference type="EMBL" id="TCT01269.1"/>
    </source>
</evidence>
<dbReference type="FunFam" id="3.40.50.300:FF:000425">
    <property type="entry name" value="Probable ABC transporter, ATP-binding subunit"/>
    <property type="match status" value="1"/>
</dbReference>
<keyword evidence="2" id="KW-1003">Cell membrane</keyword>
<evidence type="ECO:0000259" key="11">
    <source>
        <dbReference type="PROSITE" id="PS50893"/>
    </source>
</evidence>
<protein>
    <submittedName>
        <fullName evidence="12">Iron(III) transport system ATP-binding protein</fullName>
    </submittedName>
</protein>
<keyword evidence="13" id="KW-1185">Reference proteome</keyword>
<dbReference type="PROSITE" id="PS00211">
    <property type="entry name" value="ABC_TRANSPORTER_1"/>
    <property type="match status" value="1"/>
</dbReference>
<proteinExistence type="predicted"/>
<evidence type="ECO:0000256" key="2">
    <source>
        <dbReference type="ARBA" id="ARBA00022475"/>
    </source>
</evidence>
<reference evidence="12 13" key="1">
    <citation type="submission" date="2019-03" db="EMBL/GenBank/DDBJ databases">
        <title>Genomic Encyclopedia of Type Strains, Phase IV (KMG-IV): sequencing the most valuable type-strain genomes for metagenomic binning, comparative biology and taxonomic classification.</title>
        <authorList>
            <person name="Goeker M."/>
        </authorList>
    </citation>
    <scope>NUCLEOTIDE SEQUENCE [LARGE SCALE GENOMIC DNA]</scope>
    <source>
        <strain evidence="12 13">DSM 21944</strain>
    </source>
</reference>
<gene>
    <name evidence="12" type="ORF">EDC25_101127</name>
</gene>
<dbReference type="InterPro" id="IPR050093">
    <property type="entry name" value="ABC_SmlMolc_Importer"/>
</dbReference>
<dbReference type="GO" id="GO:0015408">
    <property type="term" value="F:ABC-type ferric iron transporter activity"/>
    <property type="evidence" value="ECO:0007669"/>
    <property type="project" value="InterPro"/>
</dbReference>
<evidence type="ECO:0000256" key="9">
    <source>
        <dbReference type="ARBA" id="ARBA00023065"/>
    </source>
</evidence>
<dbReference type="SUPFAM" id="SSF52540">
    <property type="entry name" value="P-loop containing nucleoside triphosphate hydrolases"/>
    <property type="match status" value="1"/>
</dbReference>
<dbReference type="GO" id="GO:0015697">
    <property type="term" value="P:quaternary ammonium group transport"/>
    <property type="evidence" value="ECO:0007669"/>
    <property type="project" value="UniProtKB-ARBA"/>
</dbReference>
<evidence type="ECO:0000256" key="10">
    <source>
        <dbReference type="ARBA" id="ARBA00023136"/>
    </source>
</evidence>
<dbReference type="InterPro" id="IPR013611">
    <property type="entry name" value="Transp-assoc_OB_typ2"/>
</dbReference>
<keyword evidence="8" id="KW-0408">Iron</keyword>
<keyword evidence="7" id="KW-1278">Translocase</keyword>